<dbReference type="InterPro" id="IPR026255">
    <property type="entry name" value="NADP_transhyd_a"/>
</dbReference>
<dbReference type="Gene3D" id="3.40.50.720">
    <property type="entry name" value="NAD(P)-binding Rossmann-like Domain"/>
    <property type="match status" value="2"/>
</dbReference>
<sequence>MRRVDMCVHLLRQESGRSPGKVSGGAWVVDIHYVSQCLSRQGLWGKTLSSRGIESVWRDWPMLSCMIIAIPRETVPGERRVALVAESVKRLVGKKHEVVVESGAGQGAECSDEEFRAVGARIESSAEAVYAAADVLLKIQPPDAAEVERLKADSVLVSLAYPMSNPKLAKEIARRKVTLLATDMIPRTTLAQMMDVLSSQATIAGYRAVLLAAEGLPRLFPMLMTAAGTIPPAKVLVLGAGVAGLQAIATARRLGAVVEAYDVRKVVKEQVESLGARFVNIDIEDAAGSGGYAKELSDEAKRKQAEVLATHVAKSDAVITTALVPGRRAPVLLPADMVRRMKSGSVVVDIAAEQGGNCELTRPGERYRTETGVTVIGERNLPSQLAVHASAMYSRNMEKLLGHVTDKDGVLKLDVSDEIVKGMLITRGGDVVHPAVADVAMREG</sequence>
<dbReference type="PATRIC" id="fig|1278073.3.peg.3239"/>
<dbReference type="InterPro" id="IPR007886">
    <property type="entry name" value="AlaDH/PNT_N"/>
</dbReference>
<protein>
    <recommendedName>
        <fullName evidence="9">NAD(P) transhydrogenase subunit alpha part 1</fullName>
        <ecNumber evidence="3">7.1.1.1</ecNumber>
    </recommendedName>
    <alternativeName>
        <fullName evidence="11">Nicotinamide nucleotide transhydrogenase subunit alpha 1</fullName>
    </alternativeName>
    <alternativeName>
        <fullName evidence="10">Pyridine nucleotide transhydrogenase subunit alpha 1</fullName>
    </alternativeName>
</protein>
<evidence type="ECO:0000256" key="10">
    <source>
        <dbReference type="ARBA" id="ARBA00076996"/>
    </source>
</evidence>
<keyword evidence="4" id="KW-0547">Nucleotide-binding</keyword>
<comment type="catalytic activity">
    <reaction evidence="8">
        <text>NAD(+) + NADPH + H(+)(in) = NADH + NADP(+) + H(+)(out)</text>
        <dbReference type="Rhea" id="RHEA:47992"/>
        <dbReference type="ChEBI" id="CHEBI:15378"/>
        <dbReference type="ChEBI" id="CHEBI:57540"/>
        <dbReference type="ChEBI" id="CHEBI:57783"/>
        <dbReference type="ChEBI" id="CHEBI:57945"/>
        <dbReference type="ChEBI" id="CHEBI:58349"/>
        <dbReference type="EC" id="7.1.1.1"/>
    </reaction>
</comment>
<evidence type="ECO:0000256" key="4">
    <source>
        <dbReference type="ARBA" id="ARBA00022741"/>
    </source>
</evidence>
<evidence type="ECO:0000256" key="11">
    <source>
        <dbReference type="ARBA" id="ARBA00084087"/>
    </source>
</evidence>
<evidence type="ECO:0000313" key="15">
    <source>
        <dbReference type="Proteomes" id="UP000011131"/>
    </source>
</evidence>
<dbReference type="InterPro" id="IPR036291">
    <property type="entry name" value="NAD(P)-bd_dom_sf"/>
</dbReference>
<dbReference type="GO" id="GO:0050661">
    <property type="term" value="F:NADP binding"/>
    <property type="evidence" value="ECO:0007669"/>
    <property type="project" value="TreeGrafter"/>
</dbReference>
<dbReference type="Proteomes" id="UP000011131">
    <property type="component" value="Chromosome"/>
</dbReference>
<evidence type="ECO:0000259" key="13">
    <source>
        <dbReference type="SMART" id="SM01003"/>
    </source>
</evidence>
<keyword evidence="6" id="KW-1278">Translocase</keyword>
<dbReference type="PANTHER" id="PTHR10160:SF19">
    <property type="entry name" value="PROTON-TRANSLOCATING NAD(P)(+) TRANSHYDROGENASE"/>
    <property type="match status" value="1"/>
</dbReference>
<organism evidence="14 15">
    <name type="scientific">Myxococcus stipitatus (strain DSM 14675 / JCM 12634 / Mx s8)</name>
    <dbReference type="NCBI Taxonomy" id="1278073"/>
    <lineage>
        <taxon>Bacteria</taxon>
        <taxon>Pseudomonadati</taxon>
        <taxon>Myxococcota</taxon>
        <taxon>Myxococcia</taxon>
        <taxon>Myxococcales</taxon>
        <taxon>Cystobacterineae</taxon>
        <taxon>Myxococcaceae</taxon>
        <taxon>Myxococcus</taxon>
    </lineage>
</organism>
<dbReference type="SMART" id="SM01003">
    <property type="entry name" value="AlaDh_PNT_N"/>
    <property type="match status" value="1"/>
</dbReference>
<evidence type="ECO:0000313" key="14">
    <source>
        <dbReference type="EMBL" id="AGC44495.1"/>
    </source>
</evidence>
<evidence type="ECO:0000256" key="9">
    <source>
        <dbReference type="ARBA" id="ARBA00071353"/>
    </source>
</evidence>
<keyword evidence="5" id="KW-0521">NADP</keyword>
<proteinExistence type="inferred from homology"/>
<comment type="similarity">
    <text evidence="2">Belongs to the AlaDH/PNT family.</text>
</comment>
<dbReference type="FunFam" id="3.40.50.720:FF:000188">
    <property type="entry name" value="NAD(P) transhydrogenase alpha subunit 1"/>
    <property type="match status" value="1"/>
</dbReference>
<comment type="function">
    <text evidence="1">The transhydrogenation between NADH and NADP is coupled to respiration and ATP hydrolysis and functions as a proton pump across the membrane.</text>
</comment>
<evidence type="ECO:0000256" key="2">
    <source>
        <dbReference type="ARBA" id="ARBA00005689"/>
    </source>
</evidence>
<accession>L7U9I2</accession>
<evidence type="ECO:0000256" key="3">
    <source>
        <dbReference type="ARBA" id="ARBA00012943"/>
    </source>
</evidence>
<feature type="domain" description="Alanine dehydrogenase/pyridine nucleotide transhydrogenase N-terminal" evidence="13">
    <location>
        <begin position="69"/>
        <end position="204"/>
    </location>
</feature>
<evidence type="ECO:0000256" key="7">
    <source>
        <dbReference type="ARBA" id="ARBA00023027"/>
    </source>
</evidence>
<dbReference type="SUPFAM" id="SSF51735">
    <property type="entry name" value="NAD(P)-binding Rossmann-fold domains"/>
    <property type="match status" value="1"/>
</dbReference>
<dbReference type="AlphaFoldDB" id="L7U9I2"/>
<dbReference type="InterPro" id="IPR008143">
    <property type="entry name" value="Ala_DH/PNT_CS2"/>
</dbReference>
<dbReference type="Pfam" id="PF01262">
    <property type="entry name" value="AlaDh_PNT_C"/>
    <property type="match status" value="1"/>
</dbReference>
<evidence type="ECO:0000256" key="5">
    <source>
        <dbReference type="ARBA" id="ARBA00022857"/>
    </source>
</evidence>
<keyword evidence="15" id="KW-1185">Reference proteome</keyword>
<name>L7U9I2_MYXSD</name>
<dbReference type="GO" id="GO:0005886">
    <property type="term" value="C:plasma membrane"/>
    <property type="evidence" value="ECO:0007669"/>
    <property type="project" value="TreeGrafter"/>
</dbReference>
<dbReference type="CDD" id="cd05304">
    <property type="entry name" value="Rubrum_tdh"/>
    <property type="match status" value="1"/>
</dbReference>
<dbReference type="STRING" id="1278073.MYSTI_03181"/>
<dbReference type="GO" id="GO:0006740">
    <property type="term" value="P:NADPH regeneration"/>
    <property type="evidence" value="ECO:0007669"/>
    <property type="project" value="TreeGrafter"/>
</dbReference>
<dbReference type="GO" id="GO:0016491">
    <property type="term" value="F:oxidoreductase activity"/>
    <property type="evidence" value="ECO:0007669"/>
    <property type="project" value="InterPro"/>
</dbReference>
<dbReference type="NCBIfam" id="NF006942">
    <property type="entry name" value="PRK09424.1"/>
    <property type="match status" value="1"/>
</dbReference>
<keyword evidence="7" id="KW-0520">NAD</keyword>
<dbReference type="SUPFAM" id="SSF52283">
    <property type="entry name" value="Formate/glycerate dehydrogenase catalytic domain-like"/>
    <property type="match status" value="1"/>
</dbReference>
<feature type="domain" description="Alanine dehydrogenase/pyridine nucleotide transhydrogenase NAD(H)-binding" evidence="12">
    <location>
        <begin position="213"/>
        <end position="377"/>
    </location>
</feature>
<dbReference type="EMBL" id="CP004025">
    <property type="protein sequence ID" value="AGC44495.1"/>
    <property type="molecule type" value="Genomic_DNA"/>
</dbReference>
<dbReference type="Pfam" id="PF05222">
    <property type="entry name" value="AlaDh_PNT_N"/>
    <property type="match status" value="1"/>
</dbReference>
<evidence type="ECO:0000259" key="12">
    <source>
        <dbReference type="SMART" id="SM01002"/>
    </source>
</evidence>
<dbReference type="HOGENOM" id="CLU_003376_2_1_7"/>
<evidence type="ECO:0000256" key="8">
    <source>
        <dbReference type="ARBA" id="ARBA00048202"/>
    </source>
</evidence>
<dbReference type="PIRSF" id="PIRSF000203">
    <property type="entry name" value="NADP_transhydrogenase_alpha"/>
    <property type="match status" value="1"/>
</dbReference>
<dbReference type="EC" id="7.1.1.1" evidence="3"/>
<dbReference type="SMART" id="SM01002">
    <property type="entry name" value="AlaDh_PNT_C"/>
    <property type="match status" value="1"/>
</dbReference>
<dbReference type="GO" id="GO:0008750">
    <property type="term" value="F:proton-translocating NAD(P)+ transhydrogenase activity"/>
    <property type="evidence" value="ECO:0007669"/>
    <property type="project" value="UniProtKB-EC"/>
</dbReference>
<dbReference type="PROSITE" id="PS00837">
    <property type="entry name" value="ALADH_PNT_2"/>
    <property type="match status" value="1"/>
</dbReference>
<dbReference type="PANTHER" id="PTHR10160">
    <property type="entry name" value="NAD(P) TRANSHYDROGENASE"/>
    <property type="match status" value="1"/>
</dbReference>
<dbReference type="KEGG" id="msd:MYSTI_03181"/>
<evidence type="ECO:0000256" key="1">
    <source>
        <dbReference type="ARBA" id="ARBA00003943"/>
    </source>
</evidence>
<evidence type="ECO:0000256" key="6">
    <source>
        <dbReference type="ARBA" id="ARBA00022967"/>
    </source>
</evidence>
<dbReference type="eggNOG" id="COG3288">
    <property type="taxonomic scope" value="Bacteria"/>
</dbReference>
<reference evidence="14 15" key="1">
    <citation type="journal article" date="2013" name="Genome Announc.">
        <title>Complete genome sequence of Myxococcus stipitatus strain DSM 14675, a fruiting myxobacterium.</title>
        <authorList>
            <person name="Huntley S."/>
            <person name="Kneip S."/>
            <person name="Treuner-Lange A."/>
            <person name="Sogaard-Andersen L."/>
        </authorList>
    </citation>
    <scope>NUCLEOTIDE SEQUENCE [LARGE SCALE GENOMIC DNA]</scope>
    <source>
        <strain evidence="15">DSM 14675 / JCM 12634 / Mx s8</strain>
    </source>
</reference>
<dbReference type="InterPro" id="IPR007698">
    <property type="entry name" value="AlaDH/PNT_NAD(H)-bd"/>
</dbReference>
<gene>
    <name evidence="14" type="ordered locus">MYSTI_03181</name>
</gene>